<dbReference type="Pfam" id="PF25954">
    <property type="entry name" value="Beta-barrel_RND_2"/>
    <property type="match status" value="1"/>
</dbReference>
<dbReference type="Gene3D" id="2.40.30.170">
    <property type="match status" value="1"/>
</dbReference>
<dbReference type="Gene3D" id="2.40.50.100">
    <property type="match status" value="1"/>
</dbReference>
<organism evidence="7 8">
    <name type="scientific">Bradyrhizobium nitroreducens</name>
    <dbReference type="NCBI Taxonomy" id="709803"/>
    <lineage>
        <taxon>Bacteria</taxon>
        <taxon>Pseudomonadati</taxon>
        <taxon>Pseudomonadota</taxon>
        <taxon>Alphaproteobacteria</taxon>
        <taxon>Hyphomicrobiales</taxon>
        <taxon>Nitrobacteraceae</taxon>
        <taxon>Bradyrhizobium</taxon>
    </lineage>
</organism>
<dbReference type="InterPro" id="IPR006143">
    <property type="entry name" value="RND_pump_MFP"/>
</dbReference>
<dbReference type="SUPFAM" id="SSF111369">
    <property type="entry name" value="HlyD-like secretion proteins"/>
    <property type="match status" value="1"/>
</dbReference>
<sequence>MTLPQALSDGASDASDLSGLAIDRSAGSRRRRQFRRTLGRVFLVALLVGIAGAIWMWRRHSQIVVETAVVYSIYPSQALTLLNATGYVVAQRKASVASKATGRLEWLGVLEGSKVHEGEVIARIESSDTVAVRDQAAANVQVAEANLAQGRAELTQAEIAFKRSEALGEKNIISDSTRESAEARLAKARAAFAGYGAAIAAAQANLRASEVAVGQTQIRAPFDGVVLTRHANVGDTITPFSQAVDTKGAVVTIADMDSLEVEADVAESSYLSIHVGQPVEIQLDAIPGERFEGLVSRMVPTVDRAKASTLVKARFVQRDPRMLPDMSAKVAFLEREVSEPERKPVLAVPMAAVFELDGRQHLFVVEDGKARLRSVDLGAKVGDQIEVRDLKAGTRVVVRPLEDLVDGRAVKQATK</sequence>
<dbReference type="GO" id="GO:0015562">
    <property type="term" value="F:efflux transmembrane transporter activity"/>
    <property type="evidence" value="ECO:0007669"/>
    <property type="project" value="TreeGrafter"/>
</dbReference>
<evidence type="ECO:0000259" key="5">
    <source>
        <dbReference type="Pfam" id="PF25954"/>
    </source>
</evidence>
<dbReference type="InterPro" id="IPR058792">
    <property type="entry name" value="Beta-barrel_RND_2"/>
</dbReference>
<keyword evidence="3" id="KW-0812">Transmembrane</keyword>
<feature type="transmembrane region" description="Helical" evidence="3">
    <location>
        <begin position="38"/>
        <end position="57"/>
    </location>
</feature>
<feature type="domain" description="Multidrug resistance protein MdtA-like barrel-sandwich hybrid" evidence="4">
    <location>
        <begin position="92"/>
        <end position="239"/>
    </location>
</feature>
<dbReference type="Pfam" id="PF25917">
    <property type="entry name" value="BSH_RND"/>
    <property type="match status" value="1"/>
</dbReference>
<comment type="caution">
    <text evidence="7">The sequence shown here is derived from an EMBL/GenBank/DDBJ whole genome shotgun (WGS) entry which is preliminary data.</text>
</comment>
<dbReference type="RefSeq" id="WP_100179294.1">
    <property type="nucleotide sequence ID" value="NZ_LFJC01000003.1"/>
</dbReference>
<dbReference type="Gene3D" id="2.40.420.20">
    <property type="match status" value="1"/>
</dbReference>
<accession>A0A2M6UHT4</accession>
<evidence type="ECO:0000313" key="7">
    <source>
        <dbReference type="EMBL" id="PIT04172.1"/>
    </source>
</evidence>
<dbReference type="Pfam" id="PF25989">
    <property type="entry name" value="YknX_C"/>
    <property type="match status" value="1"/>
</dbReference>
<dbReference type="PANTHER" id="PTHR30469">
    <property type="entry name" value="MULTIDRUG RESISTANCE PROTEIN MDTA"/>
    <property type="match status" value="1"/>
</dbReference>
<dbReference type="EMBL" id="LFJC01000003">
    <property type="protein sequence ID" value="PIT04172.1"/>
    <property type="molecule type" value="Genomic_DNA"/>
</dbReference>
<comment type="similarity">
    <text evidence="1">Belongs to the membrane fusion protein (MFP) (TC 8.A.1) family.</text>
</comment>
<reference evidence="7 8" key="1">
    <citation type="submission" date="2015-06" db="EMBL/GenBank/DDBJ databases">
        <title>Comparative genome analysis of nirS-carrying Bradyrhizobium sp. strains.</title>
        <authorList>
            <person name="Ishii S."/>
            <person name="Jang J."/>
            <person name="Nishizawa T."/>
            <person name="Senoo K."/>
        </authorList>
    </citation>
    <scope>NUCLEOTIDE SEQUENCE [LARGE SCALE GENOMIC DNA]</scope>
    <source>
        <strain evidence="7 8">TSA1</strain>
    </source>
</reference>
<keyword evidence="2" id="KW-0175">Coiled coil</keyword>
<evidence type="ECO:0000259" key="4">
    <source>
        <dbReference type="Pfam" id="PF25917"/>
    </source>
</evidence>
<evidence type="ECO:0000256" key="1">
    <source>
        <dbReference type="ARBA" id="ARBA00009477"/>
    </source>
</evidence>
<dbReference type="PANTHER" id="PTHR30469:SF38">
    <property type="entry name" value="HLYD FAMILY SECRETION PROTEIN"/>
    <property type="match status" value="1"/>
</dbReference>
<evidence type="ECO:0000256" key="3">
    <source>
        <dbReference type="SAM" id="Phobius"/>
    </source>
</evidence>
<dbReference type="Gene3D" id="1.10.287.470">
    <property type="entry name" value="Helix hairpin bin"/>
    <property type="match status" value="1"/>
</dbReference>
<dbReference type="InterPro" id="IPR058637">
    <property type="entry name" value="YknX-like_C"/>
</dbReference>
<name>A0A2M6UHT4_9BRAD</name>
<gene>
    <name evidence="7" type="ORF">TSA1_27975</name>
</gene>
<dbReference type="NCBIfam" id="TIGR01730">
    <property type="entry name" value="RND_mfp"/>
    <property type="match status" value="1"/>
</dbReference>
<dbReference type="GO" id="GO:1990281">
    <property type="term" value="C:efflux pump complex"/>
    <property type="evidence" value="ECO:0007669"/>
    <property type="project" value="TreeGrafter"/>
</dbReference>
<keyword evidence="3" id="KW-0472">Membrane</keyword>
<evidence type="ECO:0000259" key="6">
    <source>
        <dbReference type="Pfam" id="PF25989"/>
    </source>
</evidence>
<feature type="domain" description="CusB-like beta-barrel" evidence="5">
    <location>
        <begin position="261"/>
        <end position="332"/>
    </location>
</feature>
<dbReference type="Proteomes" id="UP000228930">
    <property type="component" value="Unassembled WGS sequence"/>
</dbReference>
<keyword evidence="8" id="KW-1185">Reference proteome</keyword>
<dbReference type="InterPro" id="IPR058625">
    <property type="entry name" value="MdtA-like_BSH"/>
</dbReference>
<dbReference type="FunFam" id="2.40.30.170:FF:000010">
    <property type="entry name" value="Efflux RND transporter periplasmic adaptor subunit"/>
    <property type="match status" value="1"/>
</dbReference>
<feature type="domain" description="YknX-like C-terminal permuted SH3-like" evidence="6">
    <location>
        <begin position="345"/>
        <end position="411"/>
    </location>
</feature>
<evidence type="ECO:0000313" key="8">
    <source>
        <dbReference type="Proteomes" id="UP000228930"/>
    </source>
</evidence>
<keyword evidence="3" id="KW-1133">Transmembrane helix</keyword>
<evidence type="ECO:0000256" key="2">
    <source>
        <dbReference type="SAM" id="Coils"/>
    </source>
</evidence>
<dbReference type="AlphaFoldDB" id="A0A2M6UHT4"/>
<proteinExistence type="inferred from homology"/>
<feature type="coiled-coil region" evidence="2">
    <location>
        <begin position="133"/>
        <end position="160"/>
    </location>
</feature>
<protein>
    <submittedName>
        <fullName evidence="7">Hemolysin secretion protein D</fullName>
    </submittedName>
</protein>